<dbReference type="InterPro" id="IPR035919">
    <property type="entry name" value="EAL_sf"/>
</dbReference>
<dbReference type="SUPFAM" id="SSF141868">
    <property type="entry name" value="EAL domain-like"/>
    <property type="match status" value="1"/>
</dbReference>
<dbReference type="AlphaFoldDB" id="A0AAN1W0H9"/>
<feature type="domain" description="GGDEF" evidence="3">
    <location>
        <begin position="212"/>
        <end position="350"/>
    </location>
</feature>
<dbReference type="InterPro" id="IPR043128">
    <property type="entry name" value="Rev_trsase/Diguanyl_cyclase"/>
</dbReference>
<proteinExistence type="predicted"/>
<name>A0AAN1W0H9_9PROT</name>
<keyword evidence="5" id="KW-1185">Reference proteome</keyword>
<dbReference type="SMART" id="SM00052">
    <property type="entry name" value="EAL"/>
    <property type="match status" value="1"/>
</dbReference>
<dbReference type="SUPFAM" id="SSF55073">
    <property type="entry name" value="Nucleotide cyclase"/>
    <property type="match status" value="1"/>
</dbReference>
<dbReference type="Proteomes" id="UP001319121">
    <property type="component" value="Chromosome"/>
</dbReference>
<dbReference type="PROSITE" id="PS50887">
    <property type="entry name" value="GGDEF"/>
    <property type="match status" value="1"/>
</dbReference>
<evidence type="ECO:0000256" key="1">
    <source>
        <dbReference type="ARBA" id="ARBA00051114"/>
    </source>
</evidence>
<sequence length="610" mass="67591">MERQHILPIMYDLAVVIGGETSLKPLLDRTLQRLLYYTSFPAGFICLDIPDCSDEVGEMSVRIDAAVGDYDLLGLVGKEVSLPRALLCGSAVREADHPALLAALPSAHAHYKSYLRLPIDGRGVLILLAQQMPETQLPLEQMLQPVMALLSKAILLCRSSDAYAKSLIEARDHAEAQVHQLAFYDPLTGLSNRRLLMDRLKQAFASSARSARHGALLFLDLDNFKTLNDTKGHDIGDLLLIEVAERLKSCVREGYTVARLGGDEFVVVLESLSALAAEAAAQAELVAEKVRDKLNEPYMLKEHIHYTSPSIGIVMFRGHQDSLDNLLKYADSAMYQAKTEGRNAIRFYDPEMQAAIEARADIEDELRQALDKQQFRLHYQIQVDSLGRPLGAEVLLRWEHPVRGLVSPAQFIPLAEDTGLIVPIGLWVLQTACAQLKAWQQDAMTRDLTLAVNVSAGQFRQPDFVAQVQSVLLESGAKPSLLKLELTESMVLKNVEDTITKMREIKLLGVSFSMDDFGTGYSSLQYLKRLPLDQIKIDQSFVRDVTSDPNDAAIVQTIIAMTQALGLNVIAEGVETAAQRDFLDKHGCHAFQGYLFSKPVPLEQFAASLR</sequence>
<dbReference type="FunFam" id="3.20.20.450:FF:000001">
    <property type="entry name" value="Cyclic di-GMP phosphodiesterase yahA"/>
    <property type="match status" value="1"/>
</dbReference>
<reference evidence="4 5" key="1">
    <citation type="submission" date="2019-03" db="EMBL/GenBank/DDBJ databases">
        <title>Complete genome sequence of Ferrigenium kumadai strain An22, a microaerophilic iron-oxidizing bacterium isolated from a paddy field soil.</title>
        <authorList>
            <person name="Watanabe T."/>
            <person name="Asakawa S."/>
        </authorList>
    </citation>
    <scope>NUCLEOTIDE SEQUENCE [LARGE SCALE GENOMIC DNA]</scope>
    <source>
        <strain evidence="4 5">An22</strain>
    </source>
</reference>
<dbReference type="KEGG" id="fku:FGKAn22_10100"/>
<comment type="catalytic activity">
    <reaction evidence="1">
        <text>3',3'-c-di-GMP + H2O = 5'-phosphoguanylyl(3'-&gt;5')guanosine + H(+)</text>
        <dbReference type="Rhea" id="RHEA:24902"/>
        <dbReference type="ChEBI" id="CHEBI:15377"/>
        <dbReference type="ChEBI" id="CHEBI:15378"/>
        <dbReference type="ChEBI" id="CHEBI:58754"/>
        <dbReference type="ChEBI" id="CHEBI:58805"/>
        <dbReference type="EC" id="3.1.4.52"/>
    </reaction>
    <physiologicalReaction direction="left-to-right" evidence="1">
        <dbReference type="Rhea" id="RHEA:24903"/>
    </physiologicalReaction>
</comment>
<dbReference type="NCBIfam" id="TIGR00254">
    <property type="entry name" value="GGDEF"/>
    <property type="match status" value="1"/>
</dbReference>
<accession>A0AAN1W0H9</accession>
<dbReference type="PANTHER" id="PTHR44757">
    <property type="entry name" value="DIGUANYLATE CYCLASE DGCP"/>
    <property type="match status" value="1"/>
</dbReference>
<dbReference type="CDD" id="cd01948">
    <property type="entry name" value="EAL"/>
    <property type="match status" value="1"/>
</dbReference>
<evidence type="ECO:0000313" key="5">
    <source>
        <dbReference type="Proteomes" id="UP001319121"/>
    </source>
</evidence>
<dbReference type="EMBL" id="AP019536">
    <property type="protein sequence ID" value="BBI99317.1"/>
    <property type="molecule type" value="Genomic_DNA"/>
</dbReference>
<feature type="domain" description="EAL" evidence="2">
    <location>
        <begin position="359"/>
        <end position="610"/>
    </location>
</feature>
<dbReference type="PANTHER" id="PTHR44757:SF2">
    <property type="entry name" value="BIOFILM ARCHITECTURE MAINTENANCE PROTEIN MBAA"/>
    <property type="match status" value="1"/>
</dbReference>
<dbReference type="PROSITE" id="PS50883">
    <property type="entry name" value="EAL"/>
    <property type="match status" value="1"/>
</dbReference>
<dbReference type="Gene3D" id="3.20.20.450">
    <property type="entry name" value="EAL domain"/>
    <property type="match status" value="1"/>
</dbReference>
<gene>
    <name evidence="4" type="ORF">FGKAn22_10100</name>
</gene>
<dbReference type="FunFam" id="3.30.70.270:FF:000001">
    <property type="entry name" value="Diguanylate cyclase domain protein"/>
    <property type="match status" value="1"/>
</dbReference>
<dbReference type="SMART" id="SM00267">
    <property type="entry name" value="GGDEF"/>
    <property type="match status" value="1"/>
</dbReference>
<dbReference type="GO" id="GO:0071111">
    <property type="term" value="F:cyclic-guanylate-specific phosphodiesterase activity"/>
    <property type="evidence" value="ECO:0007669"/>
    <property type="project" value="UniProtKB-EC"/>
</dbReference>
<evidence type="ECO:0008006" key="6">
    <source>
        <dbReference type="Google" id="ProtNLM"/>
    </source>
</evidence>
<protein>
    <recommendedName>
        <fullName evidence="6">Diguanylate cyclase/phosphodiesterase</fullName>
    </recommendedName>
</protein>
<dbReference type="Gene3D" id="3.30.70.270">
    <property type="match status" value="1"/>
</dbReference>
<evidence type="ECO:0000259" key="2">
    <source>
        <dbReference type="PROSITE" id="PS50883"/>
    </source>
</evidence>
<dbReference type="InterPro" id="IPR000160">
    <property type="entry name" value="GGDEF_dom"/>
</dbReference>
<dbReference type="CDD" id="cd01949">
    <property type="entry name" value="GGDEF"/>
    <property type="match status" value="1"/>
</dbReference>
<evidence type="ECO:0000313" key="4">
    <source>
        <dbReference type="EMBL" id="BBI99317.1"/>
    </source>
</evidence>
<dbReference type="Pfam" id="PF00563">
    <property type="entry name" value="EAL"/>
    <property type="match status" value="1"/>
</dbReference>
<dbReference type="InterPro" id="IPR029787">
    <property type="entry name" value="Nucleotide_cyclase"/>
</dbReference>
<evidence type="ECO:0000259" key="3">
    <source>
        <dbReference type="PROSITE" id="PS50887"/>
    </source>
</evidence>
<dbReference type="InterPro" id="IPR052155">
    <property type="entry name" value="Biofilm_reg_signaling"/>
</dbReference>
<dbReference type="Pfam" id="PF00990">
    <property type="entry name" value="GGDEF"/>
    <property type="match status" value="1"/>
</dbReference>
<dbReference type="InterPro" id="IPR001633">
    <property type="entry name" value="EAL_dom"/>
</dbReference>
<organism evidence="4 5">
    <name type="scientific">Ferrigenium kumadai</name>
    <dbReference type="NCBI Taxonomy" id="1682490"/>
    <lineage>
        <taxon>Bacteria</taxon>
        <taxon>Pseudomonadati</taxon>
        <taxon>Pseudomonadota</taxon>
        <taxon>Betaproteobacteria</taxon>
        <taxon>Nitrosomonadales</taxon>
        <taxon>Gallionellaceae</taxon>
        <taxon>Ferrigenium</taxon>
    </lineage>
</organism>
<dbReference type="GO" id="GO:0071732">
    <property type="term" value="P:cellular response to nitric oxide"/>
    <property type="evidence" value="ECO:0007669"/>
    <property type="project" value="UniProtKB-ARBA"/>
</dbReference>